<dbReference type="Gene3D" id="3.90.220.20">
    <property type="entry name" value="DNA methylase specificity domains"/>
    <property type="match status" value="1"/>
</dbReference>
<evidence type="ECO:0000313" key="4">
    <source>
        <dbReference type="EMBL" id="MDI5965669.1"/>
    </source>
</evidence>
<dbReference type="InterPro" id="IPR003356">
    <property type="entry name" value="DNA_methylase_A-5"/>
</dbReference>
<evidence type="ECO:0000313" key="5">
    <source>
        <dbReference type="Proteomes" id="UP001156398"/>
    </source>
</evidence>
<dbReference type="PRINTS" id="PR00507">
    <property type="entry name" value="N12N6MTFRASE"/>
</dbReference>
<protein>
    <submittedName>
        <fullName evidence="4">N-6 DNA methylase</fullName>
    </submittedName>
</protein>
<dbReference type="PANTHER" id="PTHR42998">
    <property type="entry name" value="TYPE I RESTRICTION ENZYME HINDVIIP M PROTEIN-RELATED"/>
    <property type="match status" value="1"/>
</dbReference>
<name>A0ABT6W4J5_9ACTN</name>
<keyword evidence="5" id="KW-1185">Reference proteome</keyword>
<evidence type="ECO:0000256" key="1">
    <source>
        <dbReference type="ARBA" id="ARBA00022747"/>
    </source>
</evidence>
<dbReference type="InterPro" id="IPR044946">
    <property type="entry name" value="Restrct_endonuc_typeI_TRD_sf"/>
</dbReference>
<gene>
    <name evidence="4" type="ORF">POF43_023560</name>
</gene>
<accession>A0ABT6W4J5</accession>
<reference evidence="4 5" key="1">
    <citation type="submission" date="2023-05" db="EMBL/GenBank/DDBJ databases">
        <title>Streptantibioticus silvisoli sp. nov., acidotolerant actinomycetes 1 from pine litter.</title>
        <authorList>
            <person name="Swiecimska M."/>
            <person name="Golinska P."/>
            <person name="Sangal V."/>
            <person name="Wachnowicz B."/>
            <person name="Goodfellow M."/>
        </authorList>
    </citation>
    <scope>NUCLEOTIDE SEQUENCE [LARGE SCALE GENOMIC DNA]</scope>
    <source>
        <strain evidence="4 5">SL54</strain>
    </source>
</reference>
<organism evidence="4 5">
    <name type="scientific">Streptantibioticus silvisoli</name>
    <dbReference type="NCBI Taxonomy" id="2705255"/>
    <lineage>
        <taxon>Bacteria</taxon>
        <taxon>Bacillati</taxon>
        <taxon>Actinomycetota</taxon>
        <taxon>Actinomycetes</taxon>
        <taxon>Kitasatosporales</taxon>
        <taxon>Streptomycetaceae</taxon>
        <taxon>Streptantibioticus</taxon>
    </lineage>
</organism>
<dbReference type="SUPFAM" id="SSF116734">
    <property type="entry name" value="DNA methylase specificity domain"/>
    <property type="match status" value="1"/>
</dbReference>
<dbReference type="Proteomes" id="UP001156398">
    <property type="component" value="Unassembled WGS sequence"/>
</dbReference>
<keyword evidence="4" id="KW-0489">Methyltransferase</keyword>
<feature type="domain" description="DNA methylase adenine-specific" evidence="3">
    <location>
        <begin position="125"/>
        <end position="434"/>
    </location>
</feature>
<proteinExistence type="predicted"/>
<dbReference type="GO" id="GO:0008168">
    <property type="term" value="F:methyltransferase activity"/>
    <property type="evidence" value="ECO:0007669"/>
    <property type="project" value="UniProtKB-KW"/>
</dbReference>
<dbReference type="CDD" id="cd02440">
    <property type="entry name" value="AdoMet_MTases"/>
    <property type="match status" value="1"/>
</dbReference>
<dbReference type="GO" id="GO:0032259">
    <property type="term" value="P:methylation"/>
    <property type="evidence" value="ECO:0007669"/>
    <property type="project" value="UniProtKB-KW"/>
</dbReference>
<dbReference type="InterPro" id="IPR029063">
    <property type="entry name" value="SAM-dependent_MTases_sf"/>
</dbReference>
<dbReference type="InterPro" id="IPR052916">
    <property type="entry name" value="Type-I_RE_MTase_Subunit"/>
</dbReference>
<keyword evidence="4" id="KW-0808">Transferase</keyword>
<dbReference type="Pfam" id="PF02384">
    <property type="entry name" value="N6_Mtase"/>
    <property type="match status" value="1"/>
</dbReference>
<evidence type="ECO:0000256" key="2">
    <source>
        <dbReference type="ARBA" id="ARBA00023125"/>
    </source>
</evidence>
<keyword evidence="2" id="KW-0238">DNA-binding</keyword>
<keyword evidence="1" id="KW-0680">Restriction system</keyword>
<dbReference type="EMBL" id="JAAGKO020000039">
    <property type="protein sequence ID" value="MDI5965669.1"/>
    <property type="molecule type" value="Genomic_DNA"/>
</dbReference>
<sequence length="687" mass="74347">MNGTMNLADRVWRALTPFRRGRNSVDDLTSVLTLLVLARFVATDEQAGDSLSRRWARAVAEAGSGHPPVSDLEVMLNSAREHDGYPEPELFRLGLSSAGATADDLPWLADVLVALQDWPAPAEADLAEVCESLIERHARDTRSGDSGEFHTPRAVALLLAALADPQPGDRILDPACGTGEVLAAVVPCLEERGVVDGATVEAVTLNPGNERLARMNLALHGVERPAVGRARPAGPFGQPGDGLVDCVVSNPPFHLRVPETGGRVSRKTGREAGHSVHFAWLQMALDRLSNGGTAAMITAPAAAWSPHGREMDKRRQMVEGGNVLCVVALPGHLFFPQTSVPVHVWVLARDKTRQLPAGQTKRILLVDASDLGIQLPRRERVLTANDVERISRRFAEWRRAPGTTPDEPGFSRSVTHEDVIKHGYSLDPRRYVTSVPNRPNAALGLFGLLDALDQHERARSVSGSGLRDALDACRRSVDGKAQAPRVPLGQFVTGEAADANSLLLAGPSGSLVRAGDYVEQGGVPVVMPKDLTAAGFDERGMKRLDERRADVLRRFRLRVGDVVLARRGQLGRCAVVRTEQKGWICGTGCFILRPPTGLDPDYLAAYLRSGEARAWLDAHSTGITTMRTISAAVLKDLPVPWPEPGPQHALAEVMERVADYQRQLHEELTLLERVRQDALAALLMGGA</sequence>
<dbReference type="Gene3D" id="3.40.50.150">
    <property type="entry name" value="Vaccinia Virus protein VP39"/>
    <property type="match status" value="1"/>
</dbReference>
<evidence type="ECO:0000259" key="3">
    <source>
        <dbReference type="Pfam" id="PF02384"/>
    </source>
</evidence>
<dbReference type="PANTHER" id="PTHR42998:SF1">
    <property type="entry name" value="TYPE I RESTRICTION ENZYME HINDI METHYLASE SUBUNIT"/>
    <property type="match status" value="1"/>
</dbReference>
<comment type="caution">
    <text evidence="4">The sequence shown here is derived from an EMBL/GenBank/DDBJ whole genome shotgun (WGS) entry which is preliminary data.</text>
</comment>
<dbReference type="RefSeq" id="WP_271324000.1">
    <property type="nucleotide sequence ID" value="NZ_JAAGKO020000039.1"/>
</dbReference>
<dbReference type="SUPFAM" id="SSF53335">
    <property type="entry name" value="S-adenosyl-L-methionine-dependent methyltransferases"/>
    <property type="match status" value="1"/>
</dbReference>